<evidence type="ECO:0000313" key="3">
    <source>
        <dbReference type="Proteomes" id="UP000801492"/>
    </source>
</evidence>
<dbReference type="AlphaFoldDB" id="A0A8K0G8Y2"/>
<feature type="chain" id="PRO_5035456053" evidence="1">
    <location>
        <begin position="20"/>
        <end position="193"/>
    </location>
</feature>
<evidence type="ECO:0000256" key="1">
    <source>
        <dbReference type="SAM" id="SignalP"/>
    </source>
</evidence>
<dbReference type="InterPro" id="IPR006631">
    <property type="entry name" value="DM4_12"/>
</dbReference>
<organism evidence="2 3">
    <name type="scientific">Ignelater luminosus</name>
    <name type="common">Cucubano</name>
    <name type="synonym">Pyrophorus luminosus</name>
    <dbReference type="NCBI Taxonomy" id="2038154"/>
    <lineage>
        <taxon>Eukaryota</taxon>
        <taxon>Metazoa</taxon>
        <taxon>Ecdysozoa</taxon>
        <taxon>Arthropoda</taxon>
        <taxon>Hexapoda</taxon>
        <taxon>Insecta</taxon>
        <taxon>Pterygota</taxon>
        <taxon>Neoptera</taxon>
        <taxon>Endopterygota</taxon>
        <taxon>Coleoptera</taxon>
        <taxon>Polyphaga</taxon>
        <taxon>Elateriformia</taxon>
        <taxon>Elateroidea</taxon>
        <taxon>Elateridae</taxon>
        <taxon>Agrypninae</taxon>
        <taxon>Pyrophorini</taxon>
        <taxon>Ignelater</taxon>
    </lineage>
</organism>
<dbReference type="PANTHER" id="PTHR21398">
    <property type="entry name" value="AGAP007094-PA"/>
    <property type="match status" value="1"/>
</dbReference>
<name>A0A8K0G8Y2_IGNLU</name>
<dbReference type="EMBL" id="VTPC01005446">
    <property type="protein sequence ID" value="KAF2895995.1"/>
    <property type="molecule type" value="Genomic_DNA"/>
</dbReference>
<evidence type="ECO:0000313" key="2">
    <source>
        <dbReference type="EMBL" id="KAF2895995.1"/>
    </source>
</evidence>
<protein>
    <submittedName>
        <fullName evidence="2">Uncharacterized protein</fullName>
    </submittedName>
</protein>
<feature type="signal peptide" evidence="1">
    <location>
        <begin position="1"/>
        <end position="19"/>
    </location>
</feature>
<keyword evidence="3" id="KW-1185">Reference proteome</keyword>
<dbReference type="PANTHER" id="PTHR21398:SF21">
    <property type="entry name" value="AGAP004005-PA"/>
    <property type="match status" value="1"/>
</dbReference>
<dbReference type="SMART" id="SM00718">
    <property type="entry name" value="DM4_12"/>
    <property type="match status" value="1"/>
</dbReference>
<gene>
    <name evidence="2" type="ORF">ILUMI_10181</name>
</gene>
<reference evidence="2" key="1">
    <citation type="submission" date="2019-08" db="EMBL/GenBank/DDBJ databases">
        <title>The genome of the North American firefly Photinus pyralis.</title>
        <authorList>
            <consortium name="Photinus pyralis genome working group"/>
            <person name="Fallon T.R."/>
            <person name="Sander Lower S.E."/>
            <person name="Weng J.-K."/>
        </authorList>
    </citation>
    <scope>NUCLEOTIDE SEQUENCE</scope>
    <source>
        <strain evidence="2">TRF0915ILg1</strain>
        <tissue evidence="2">Whole body</tissue>
    </source>
</reference>
<dbReference type="OrthoDB" id="8186940at2759"/>
<dbReference type="Proteomes" id="UP000801492">
    <property type="component" value="Unassembled WGS sequence"/>
</dbReference>
<comment type="caution">
    <text evidence="2">The sequence shown here is derived from an EMBL/GenBank/DDBJ whole genome shotgun (WGS) entry which is preliminary data.</text>
</comment>
<sequence>MLYKHFIAVVSILAVYVEAYDFDHNRNKRTLVYIPPGGVVQMVMGVGLPLVLQDESVIIGMVLKGGHHLPSNSSDYTNPSVVYAKRKRSVTRWDLYDVMAQASELHGFGGKECILRTICEVADVPIDKSRGLFEELIHSIFTPSSTQENLKRHSDNIYHAAEQIGRDIKGSCGVIFPECQVSFAEIFTKFHNS</sequence>
<dbReference type="Pfam" id="PF07841">
    <property type="entry name" value="DM4_12"/>
    <property type="match status" value="1"/>
</dbReference>
<proteinExistence type="predicted"/>
<accession>A0A8K0G8Y2</accession>
<keyword evidence="1" id="KW-0732">Signal</keyword>